<dbReference type="InterPro" id="IPR010994">
    <property type="entry name" value="RuvA_2-like"/>
</dbReference>
<dbReference type="GO" id="GO:0003677">
    <property type="term" value="F:DNA binding"/>
    <property type="evidence" value="ECO:0007669"/>
    <property type="project" value="InterPro"/>
</dbReference>
<evidence type="ECO:0000313" key="3">
    <source>
        <dbReference type="Proteomes" id="UP000182264"/>
    </source>
</evidence>
<gene>
    <name evidence="2" type="ORF">A7E75_01775</name>
</gene>
<feature type="domain" description="Helix-hairpin-helix DNA-binding motif class 1" evidence="1">
    <location>
        <begin position="164"/>
        <end position="183"/>
    </location>
</feature>
<dbReference type="Proteomes" id="UP000182264">
    <property type="component" value="Chromosome"/>
</dbReference>
<sequence length="184" mass="20583">MGRDNGTLLLVAVLLAIVLLRMCRAIFPWGEDSPVFYHQKPDHMAVCLGKGFRDPGCHHFFDATFAERVIQMAACKMDDNIRNDLLVSLPVHSGETLELVCQEGHAIDLSRKFMPAAQRMTLGIPLHPDSMNFSDWQALPGIGPKLAERIMDERQKNGAFGSLQALQRVRGIGPGTIRRIQKFF</sequence>
<keyword evidence="3" id="KW-1185">Reference proteome</keyword>
<dbReference type="STRING" id="29542.A6070_10390"/>
<organism evidence="2 3">
    <name type="scientific">Syntrophotalea acetylenica</name>
    <name type="common">Pelobacter acetylenicus</name>
    <dbReference type="NCBI Taxonomy" id="29542"/>
    <lineage>
        <taxon>Bacteria</taxon>
        <taxon>Pseudomonadati</taxon>
        <taxon>Thermodesulfobacteriota</taxon>
        <taxon>Desulfuromonadia</taxon>
        <taxon>Desulfuromonadales</taxon>
        <taxon>Syntrophotaleaceae</taxon>
        <taxon>Syntrophotalea</taxon>
    </lineage>
</organism>
<dbReference type="GO" id="GO:0006281">
    <property type="term" value="P:DNA repair"/>
    <property type="evidence" value="ECO:0007669"/>
    <property type="project" value="InterPro"/>
</dbReference>
<accession>A0A1L3GD65</accession>
<protein>
    <recommendedName>
        <fullName evidence="1">Helix-hairpin-helix DNA-binding motif class 1 domain-containing protein</fullName>
    </recommendedName>
</protein>
<dbReference type="SUPFAM" id="SSF47781">
    <property type="entry name" value="RuvA domain 2-like"/>
    <property type="match status" value="1"/>
</dbReference>
<dbReference type="Gene3D" id="1.10.150.280">
    <property type="entry name" value="AF1531-like domain"/>
    <property type="match status" value="1"/>
</dbReference>
<dbReference type="Pfam" id="PF12836">
    <property type="entry name" value="HHH_3"/>
    <property type="match status" value="1"/>
</dbReference>
<dbReference type="AlphaFoldDB" id="A0A1L3GD65"/>
<feature type="domain" description="Helix-hairpin-helix DNA-binding motif class 1" evidence="1">
    <location>
        <begin position="134"/>
        <end position="153"/>
    </location>
</feature>
<dbReference type="EMBL" id="CP015518">
    <property type="protein sequence ID" value="APG23894.1"/>
    <property type="molecule type" value="Genomic_DNA"/>
</dbReference>
<dbReference type="InterPro" id="IPR003583">
    <property type="entry name" value="Hlx-hairpin-Hlx_DNA-bd_motif"/>
</dbReference>
<evidence type="ECO:0000313" key="2">
    <source>
        <dbReference type="EMBL" id="APG23894.1"/>
    </source>
</evidence>
<evidence type="ECO:0000259" key="1">
    <source>
        <dbReference type="SMART" id="SM00278"/>
    </source>
</evidence>
<proteinExistence type="predicted"/>
<dbReference type="SMART" id="SM00278">
    <property type="entry name" value="HhH1"/>
    <property type="match status" value="2"/>
</dbReference>
<name>A0A1L3GD65_SYNAC</name>
<reference evidence="2 3" key="1">
    <citation type="journal article" date="2017" name="Genome Announc.">
        <title>Complete Genome Sequences of Two Acetylene-Fermenting Pelobacter acetylenicus Strains.</title>
        <authorList>
            <person name="Sutton J.M."/>
            <person name="Baesman S.M."/>
            <person name="Fierst J.L."/>
            <person name="Poret-Peterson A.T."/>
            <person name="Oremland R.S."/>
            <person name="Dunlap D.S."/>
            <person name="Akob D.M."/>
        </authorList>
    </citation>
    <scope>NUCLEOTIDE SEQUENCE [LARGE SCALE GENOMIC DNA]</scope>
    <source>
        <strain evidence="2 3">DSM 3247</strain>
    </source>
</reference>